<keyword evidence="5 7" id="KW-0720">Serine protease</keyword>
<dbReference type="InterPro" id="IPR013783">
    <property type="entry name" value="Ig-like_fold"/>
</dbReference>
<dbReference type="PANTHER" id="PTHR42884">
    <property type="entry name" value="PROPROTEIN CONVERTASE SUBTILISIN/KEXIN-RELATED"/>
    <property type="match status" value="1"/>
</dbReference>
<dbReference type="PROSITE" id="PS00137">
    <property type="entry name" value="SUBTILASE_HIS"/>
    <property type="match status" value="1"/>
</dbReference>
<dbReference type="Proteomes" id="UP001476282">
    <property type="component" value="Unassembled WGS sequence"/>
</dbReference>
<dbReference type="PANTHER" id="PTHR42884:SF14">
    <property type="entry name" value="NEUROENDOCRINE CONVERTASE 1"/>
    <property type="match status" value="1"/>
</dbReference>
<comment type="similarity">
    <text evidence="1">Belongs to the peptidase S8 family. Furin subfamily.</text>
</comment>
<evidence type="ECO:0000256" key="5">
    <source>
        <dbReference type="ARBA" id="ARBA00022825"/>
    </source>
</evidence>
<dbReference type="InterPro" id="IPR036852">
    <property type="entry name" value="Peptidase_S8/S53_dom_sf"/>
</dbReference>
<dbReference type="InterPro" id="IPR034182">
    <property type="entry name" value="Kexin/furin"/>
</dbReference>
<dbReference type="SUPFAM" id="SSF49313">
    <property type="entry name" value="Cadherin-like"/>
    <property type="match status" value="1"/>
</dbReference>
<dbReference type="EMBL" id="BAABRI010000011">
    <property type="protein sequence ID" value="GAA5482952.1"/>
    <property type="molecule type" value="Genomic_DNA"/>
</dbReference>
<evidence type="ECO:0000256" key="6">
    <source>
        <dbReference type="ARBA" id="ARBA00022837"/>
    </source>
</evidence>
<keyword evidence="4 7" id="KW-0378">Hydrolase</keyword>
<dbReference type="Pfam" id="PF01483">
    <property type="entry name" value="P_proprotein"/>
    <property type="match status" value="1"/>
</dbReference>
<dbReference type="Pfam" id="PF00082">
    <property type="entry name" value="Peptidase_S8"/>
    <property type="match status" value="1"/>
</dbReference>
<dbReference type="InterPro" id="IPR022398">
    <property type="entry name" value="Peptidase_S8_His-AS"/>
</dbReference>
<evidence type="ECO:0000256" key="7">
    <source>
        <dbReference type="PROSITE-ProRule" id="PRU01240"/>
    </source>
</evidence>
<dbReference type="InterPro" id="IPR008979">
    <property type="entry name" value="Galactose-bd-like_sf"/>
</dbReference>
<feature type="active site" description="Charge relay system" evidence="7">
    <location>
        <position position="399"/>
    </location>
</feature>
<dbReference type="CDD" id="cd04059">
    <property type="entry name" value="Peptidases_S8_Protein_convertases_Kexins_Furin-like"/>
    <property type="match status" value="1"/>
</dbReference>
<dbReference type="SUPFAM" id="SSF49785">
    <property type="entry name" value="Galactose-binding domain-like"/>
    <property type="match status" value="1"/>
</dbReference>
<reference evidence="9 10" key="1">
    <citation type="submission" date="2024-02" db="EMBL/GenBank/DDBJ databases">
        <title>Haloferula sargassicola NBRC 104335.</title>
        <authorList>
            <person name="Ichikawa N."/>
            <person name="Katano-Makiyama Y."/>
            <person name="Hidaka K."/>
        </authorList>
    </citation>
    <scope>NUCLEOTIDE SEQUENCE [LARGE SCALE GENOMIC DNA]</scope>
    <source>
        <strain evidence="9 10">NBRC 104335</strain>
    </source>
</reference>
<keyword evidence="2 7" id="KW-0645">Protease</keyword>
<dbReference type="Pfam" id="PF05345">
    <property type="entry name" value="He_PIG"/>
    <property type="match status" value="1"/>
</dbReference>
<dbReference type="Gene3D" id="2.60.40.10">
    <property type="entry name" value="Immunoglobulins"/>
    <property type="match status" value="2"/>
</dbReference>
<dbReference type="InterPro" id="IPR015919">
    <property type="entry name" value="Cadherin-like_sf"/>
</dbReference>
<evidence type="ECO:0000256" key="2">
    <source>
        <dbReference type="ARBA" id="ARBA00022670"/>
    </source>
</evidence>
<keyword evidence="10" id="KW-1185">Reference proteome</keyword>
<feature type="active site" description="Charge relay system" evidence="7">
    <location>
        <position position="216"/>
    </location>
</feature>
<dbReference type="PROSITE" id="PS00138">
    <property type="entry name" value="SUBTILASE_SER"/>
    <property type="match status" value="1"/>
</dbReference>
<dbReference type="Pfam" id="PF17957">
    <property type="entry name" value="Big_7"/>
    <property type="match status" value="1"/>
</dbReference>
<evidence type="ECO:0000259" key="8">
    <source>
        <dbReference type="PROSITE" id="PS51829"/>
    </source>
</evidence>
<feature type="active site" description="Charge relay system" evidence="7">
    <location>
        <position position="179"/>
    </location>
</feature>
<dbReference type="Gene3D" id="2.60.120.260">
    <property type="entry name" value="Galactose-binding domain-like"/>
    <property type="match status" value="1"/>
</dbReference>
<dbReference type="SUPFAM" id="SSF52743">
    <property type="entry name" value="Subtilisin-like"/>
    <property type="match status" value="1"/>
</dbReference>
<comment type="caution">
    <text evidence="9">The sequence shown here is derived from an EMBL/GenBank/DDBJ whole genome shotgun (WGS) entry which is preliminary data.</text>
</comment>
<dbReference type="PROSITE" id="PS51892">
    <property type="entry name" value="SUBTILASE"/>
    <property type="match status" value="1"/>
</dbReference>
<protein>
    <recommendedName>
        <fullName evidence="8">P/Homo B domain-containing protein</fullName>
    </recommendedName>
</protein>
<evidence type="ECO:0000256" key="4">
    <source>
        <dbReference type="ARBA" id="ARBA00022801"/>
    </source>
</evidence>
<dbReference type="PRINTS" id="PR00723">
    <property type="entry name" value="SUBTILISIN"/>
</dbReference>
<feature type="domain" description="P/Homo B" evidence="8">
    <location>
        <begin position="475"/>
        <end position="602"/>
    </location>
</feature>
<keyword evidence="6" id="KW-0106">Calcium</keyword>
<sequence>MLDKAVVRQPDGHDRIVKLDPPATAEQLPGRLAAMNVEGTVQPLCYSEQMPGVYHIVTNDITVKLAQAGGDVALPAGLKVKERPSYAPDHVVISAADPFAALAAVGGLQQEDGVLMAEVQLARQLSRRTMPNDTLIGNQWHLKNNGFTAEGTDINVEEAWNYGGEGGVRGAGVVVGVCDDGLQNAHPDLINNIDPSIDYDWNDGDTNPSPGVGDYHGTACAGDVAAEGNNNLGVCGSAPEATLVGMRLIAGATTDSQEASAMAHKNDIIDIKTNSWGPMDSGQLLAGPGSLARAAIEDGVKNGRGGLGTVFLWAAGNGLQSSDNSNYDGWANNINVMAVTAMDSLGHQSYYAEPGANILLTAPSSGSTSLGALGITTTDIVGADGYDPTDYTSTFGGTSSATPTVAGVVALMLEKNPGLGWRDVQEILIRTAAKVDETDDDWVDNGAGFHFNHKYGAGRVDATAAVNMAEGWTNLEPRTSVGMVKSSLGLAIPDGNTDGVTTTFDMSSTNIRCERVGLTLSATHPFRGDLRVTLTSPSGTESVLAEQHGDDNANYFSWQFTSTHHWGENSGGIWTLRVADTSPGSTGTLTLASLQIYGTPDGPQNPAPTVQIVSPNSGDSFSVGTEVTVDVSADDLTLEGAPGVVASVELLDGDAPVGTVTEAPFTFSFTPTEGDHTLTAIATDSEGASAISAAVTIIIGDQPPKITDAGISPSSPAYSDEPLSVVDLTASDPEGDEITFSYTWEYSSDGSNWQASSETGSTLPAAPENSGKLWRCQIVASANGLESDPFTTGTVNVLDRPQMVVESGATYDYQSKLVLRGTPAEYSHWAIVNEFSQGVDGPAEWMEILVVRETSLVGWSIGDYDSTKRLTFSDVETWESVPAGTLIVIYYGLSKDTMLPADDRELAGGSMVISSKDLSLFSGEWPGFTNSGDAVIFRDDEDTVQTAFSWGAGTGPGPHFSNIQNNKAIYYELDNTDGLETSSNWTVTNADRTPTSPTGAGVTPALGNQRDNAGFVADLRAAAFDSPALFRLAEGTSLPEGLTLDPNTGAISGSVTAPLGHYAIEIERYNGLDEVVTQSFTLTVAQTVPFATWIAGYAPVDTTLGGDPDGDGLSNLLEYYLGSDPTAPSAGPTGSVVESELVMDFPHLKSSTEGTLTIEWSDDLAEWSSLGVSTEVISDDGDSEMIRASVDQGDGRRFMRLGIE</sequence>
<dbReference type="PROSITE" id="PS51829">
    <property type="entry name" value="P_HOMO_B"/>
    <property type="match status" value="1"/>
</dbReference>
<accession>A0ABP9UNF2</accession>
<gene>
    <name evidence="9" type="ORF">Hsar01_02178</name>
</gene>
<name>A0ABP9UNF2_9BACT</name>
<dbReference type="InterPro" id="IPR000209">
    <property type="entry name" value="Peptidase_S8/S53_dom"/>
</dbReference>
<proteinExistence type="inferred from homology"/>
<organism evidence="9 10">
    <name type="scientific">Haloferula sargassicola</name>
    <dbReference type="NCBI Taxonomy" id="490096"/>
    <lineage>
        <taxon>Bacteria</taxon>
        <taxon>Pseudomonadati</taxon>
        <taxon>Verrucomicrobiota</taxon>
        <taxon>Verrucomicrobiia</taxon>
        <taxon>Verrucomicrobiales</taxon>
        <taxon>Verrucomicrobiaceae</taxon>
        <taxon>Haloferula</taxon>
    </lineage>
</organism>
<evidence type="ECO:0000313" key="10">
    <source>
        <dbReference type="Proteomes" id="UP001476282"/>
    </source>
</evidence>
<evidence type="ECO:0000313" key="9">
    <source>
        <dbReference type="EMBL" id="GAA5482952.1"/>
    </source>
</evidence>
<dbReference type="InterPro" id="IPR015500">
    <property type="entry name" value="Peptidase_S8_subtilisin-rel"/>
</dbReference>
<dbReference type="InterPro" id="IPR002884">
    <property type="entry name" value="P_dom"/>
</dbReference>
<dbReference type="Gene3D" id="3.40.50.200">
    <property type="entry name" value="Peptidase S8/S53 domain"/>
    <property type="match status" value="1"/>
</dbReference>
<dbReference type="InterPro" id="IPR023828">
    <property type="entry name" value="Peptidase_S8_Ser-AS"/>
</dbReference>
<keyword evidence="3" id="KW-0732">Signal</keyword>
<evidence type="ECO:0000256" key="1">
    <source>
        <dbReference type="ARBA" id="ARBA00005325"/>
    </source>
</evidence>
<evidence type="ECO:0000256" key="3">
    <source>
        <dbReference type="ARBA" id="ARBA00022729"/>
    </source>
</evidence>